<keyword evidence="7" id="KW-0505">Motor protein</keyword>
<evidence type="ECO:0000256" key="1">
    <source>
        <dbReference type="ARBA" id="ARBA00004245"/>
    </source>
</evidence>
<feature type="region of interest" description="Disordered" evidence="13">
    <location>
        <begin position="539"/>
        <end position="559"/>
    </location>
</feature>
<evidence type="ECO:0000256" key="11">
    <source>
        <dbReference type="PROSITE-ProRule" id="PRU00283"/>
    </source>
</evidence>
<dbReference type="PROSITE" id="PS50003">
    <property type="entry name" value="PH_DOMAIN"/>
    <property type="match status" value="1"/>
</dbReference>
<keyword evidence="8" id="KW-0206">Cytoskeleton</keyword>
<dbReference type="InterPro" id="IPR008984">
    <property type="entry name" value="SMAD_FHA_dom_sf"/>
</dbReference>
<dbReference type="InterPro" id="IPR049780">
    <property type="entry name" value="PH_KIFIA_KIFIB"/>
</dbReference>
<feature type="region of interest" description="Disordered" evidence="13">
    <location>
        <begin position="1428"/>
        <end position="1470"/>
    </location>
</feature>
<dbReference type="SUPFAM" id="SSF50729">
    <property type="entry name" value="PH domain-like"/>
    <property type="match status" value="1"/>
</dbReference>
<comment type="caution">
    <text evidence="11">Lacks conserved residue(s) required for the propagation of feature annotation.</text>
</comment>
<dbReference type="InterPro" id="IPR011993">
    <property type="entry name" value="PH-like_dom_sf"/>
</dbReference>
<feature type="compositionally biased region" description="Low complexity" evidence="13">
    <location>
        <begin position="1329"/>
        <end position="1350"/>
    </location>
</feature>
<dbReference type="SMART" id="SM00129">
    <property type="entry name" value="KISc"/>
    <property type="match status" value="1"/>
</dbReference>
<organism evidence="16 17">
    <name type="scientific">Haplochromis burtoni</name>
    <name type="common">Burton's mouthbrooder</name>
    <name type="synonym">Chromis burtoni</name>
    <dbReference type="NCBI Taxonomy" id="8153"/>
    <lineage>
        <taxon>Eukaryota</taxon>
        <taxon>Metazoa</taxon>
        <taxon>Chordata</taxon>
        <taxon>Craniata</taxon>
        <taxon>Vertebrata</taxon>
        <taxon>Euteleostomi</taxon>
        <taxon>Actinopterygii</taxon>
        <taxon>Neopterygii</taxon>
        <taxon>Teleostei</taxon>
        <taxon>Neoteleostei</taxon>
        <taxon>Acanthomorphata</taxon>
        <taxon>Ovalentaria</taxon>
        <taxon>Cichlomorphae</taxon>
        <taxon>Cichliformes</taxon>
        <taxon>Cichlidae</taxon>
        <taxon>African cichlids</taxon>
        <taxon>Pseudocrenilabrinae</taxon>
        <taxon>Haplochromini</taxon>
        <taxon>Haplochromis</taxon>
    </lineage>
</organism>
<reference evidence="16" key="1">
    <citation type="submission" date="2025-08" db="UniProtKB">
        <authorList>
            <consortium name="Ensembl"/>
        </authorList>
    </citation>
    <scope>IDENTIFICATION</scope>
</reference>
<proteinExistence type="inferred from homology"/>
<feature type="domain" description="Kinesin motor" evidence="15">
    <location>
        <begin position="1"/>
        <end position="226"/>
    </location>
</feature>
<evidence type="ECO:0000259" key="14">
    <source>
        <dbReference type="PROSITE" id="PS50003"/>
    </source>
</evidence>
<evidence type="ECO:0000256" key="9">
    <source>
        <dbReference type="ARBA" id="ARBA00050273"/>
    </source>
</evidence>
<dbReference type="InterPro" id="IPR022164">
    <property type="entry name" value="Kinesin-like"/>
</dbReference>
<keyword evidence="3" id="KW-0493">Microtubule</keyword>
<evidence type="ECO:0000256" key="8">
    <source>
        <dbReference type="ARBA" id="ARBA00023212"/>
    </source>
</evidence>
<feature type="compositionally biased region" description="Low complexity" evidence="13">
    <location>
        <begin position="1432"/>
        <end position="1448"/>
    </location>
</feature>
<dbReference type="Pfam" id="PF00169">
    <property type="entry name" value="PH"/>
    <property type="match status" value="1"/>
</dbReference>
<dbReference type="Pfam" id="PF00225">
    <property type="entry name" value="Kinesin"/>
    <property type="match status" value="2"/>
</dbReference>
<evidence type="ECO:0000256" key="5">
    <source>
        <dbReference type="ARBA" id="ARBA00022840"/>
    </source>
</evidence>
<dbReference type="OMA" id="IKITICH"/>
<evidence type="ECO:0000256" key="13">
    <source>
        <dbReference type="SAM" id="MobiDB-lite"/>
    </source>
</evidence>
<dbReference type="CDD" id="cd01233">
    <property type="entry name" value="PH_KIFIA_KIFIB"/>
    <property type="match status" value="1"/>
</dbReference>
<keyword evidence="4" id="KW-0547">Nucleotide-binding</keyword>
<dbReference type="GO" id="GO:0008574">
    <property type="term" value="F:plus-end-directed microtubule motor activity"/>
    <property type="evidence" value="ECO:0007669"/>
    <property type="project" value="UniProtKB-EC"/>
</dbReference>
<dbReference type="GO" id="GO:0005874">
    <property type="term" value="C:microtubule"/>
    <property type="evidence" value="ECO:0007669"/>
    <property type="project" value="UniProtKB-KW"/>
</dbReference>
<dbReference type="InterPro" id="IPR027417">
    <property type="entry name" value="P-loop_NTPase"/>
</dbReference>
<evidence type="ECO:0000256" key="10">
    <source>
        <dbReference type="ARBA" id="ARBA00066390"/>
    </source>
</evidence>
<comment type="catalytic activity">
    <reaction evidence="9">
        <text>ATP + H2O + a kinesin associated with a microtubule at position (n) = ADP + phosphate a kinesin associated with a microtubule at position (n+1, toward the plus end).</text>
        <dbReference type="EC" id="5.6.1.3"/>
    </reaction>
</comment>
<dbReference type="GO" id="GO:0005524">
    <property type="term" value="F:ATP binding"/>
    <property type="evidence" value="ECO:0007669"/>
    <property type="project" value="UniProtKB-KW"/>
</dbReference>
<keyword evidence="2" id="KW-0963">Cytoplasm</keyword>
<dbReference type="Pfam" id="PF12423">
    <property type="entry name" value="KIF1B"/>
    <property type="match status" value="1"/>
</dbReference>
<dbReference type="PRINTS" id="PR00380">
    <property type="entry name" value="KINESINHEAVY"/>
</dbReference>
<sequence length="1648" mass="185476">MSGASVKVAVRVRPFNSREISKESKCIIQMQGNTTSKWPTGMHARPPTQTGGGKKVSYMEIYCERVRDLLNPKNKGNLRVREHPLLGPYVEDLSKLAVTSYTDIADLMDAGNKARTVAATNMNETSSRSHAVFTIVFTQRKHDSETDLSTEKVRAGKQSPSLFIISLKKKKKSDFIPYRDSVLTWLLRENLGGNSRTAMVAALSPADINYDETLSTLRYADRAKNIKCNAVINEDPNNKLVRELKDEVARLKELLRAQGLGDILDTPIGSLTASPSSGSLCSQGGLQSVTSIQERIMSTPGGEEAIERLKVKLEEKKTKTTYWEALLAEMGVAIREDGGTLGVFSPKKTPHLVNLNEDPLMSECLLYYIKDGITRVGQADAERRQDIVLSGAHIKEEHCYFRSERNANGDVIVMLVPCEGSETYVNGKRVEDSIQLRSGNRIIMGKNHVFRFNHPEQARAEREKTPSAETPVEPVDWTFAQRELLEKQGIDMKQEMEKRLTEMEILYKKEKEEADQLLEQQRLVYESKLQELQKQVETRSLVAETPDEEELEEEEEEEVPWTQHEFELAQWAFRKWRYHQFTSLRDQLWGNAVYLKEANAISVELKKKVQFQFVLLTDTPYSPLPPELLPPEPEKDRDPRPFPRTVVAVEVQDLKNGATHYWSLEKLKQRLDQMRAMYDRAGEMASTHQEDCEGTLTGNDPFYDRFHWFKLVGSSPIFHGCVNEHLADRTPSPTFSTTDSEITEMADERQSEMSDLIDDEAFVDDTSSDAGTEEGSDIFSDGQDPFYDRSPWFILVGRAFVYLSNLLYPVPLVHRVAVVTEKGEVRGFLRVGVQAIAADEEAPDYGSGVRQSGTAKISFDDEYFKKNDFPSKVITRSGLSLEELRIVEGQGQSSEVITPSEELNRINDMDLKLGNIGETKLSHGDDLASHLEVGSVFTFRVTVLQASGILPEYADIFCQFNFLHRHDEAFSTEPLKNTGKGAPLGFYHVQNISVEVTESFIEYIKSKPVVFEVFGHYQQHPLHLHGQDLISPPTPSRKYYPIPMPLSKPVPATKLNTITKSNLGHCVSKYDLLVWFEISELEPTGEYIPAIVDHSGGLPCHGTYLLHQGIQRRITVTLIHEKGSELHWKDVRELVVGRIRNKAEVDDSAADAVLSLNIISAKNIKSSHNNNRTFYRFEAVWDSSLHNSLLLNRVTPYGEKIYMTLSAYLELDHCIQPAIITKDICMVFYSRDAKISPPHLPCYKVSFCFIINGSSGMQRRRRKVLDTSVAYVRGEENLAGWRPRGDSLILEHQWELEKMEQLQEVEKTRHLLALREKLGEAAPVGTAPTTKSLSESLSPSMSSGTLSTSTSISSQISSTTFESAITPSESSGYDSADIESLVDREKELATKCLRLLTHTFNSEYNQLVNSISDCKLSDISPIGRDPSVTSFSSATLTPSSTCPSLSDSRCGSMDQKTPENSSRASSPSCSDYENFPMVPTLETSYLARAAKNEFLNLVPDIEEMRPGSVVSKKGFLSFMEPRSNSWVKHFVVVRRPYVFIYNSDKDPVERGVLNLSTAQVEYSEDQQAMLKTPNTFAVCTKHRGILLQANNEKDMNDWLYAFNPLLAGTIRYTHTDTHTPLTPQSNVQLLHPSKTFPPPHNGKLSPQI</sequence>
<dbReference type="Pfam" id="PF00498">
    <property type="entry name" value="FHA"/>
    <property type="match status" value="1"/>
</dbReference>
<evidence type="ECO:0000256" key="2">
    <source>
        <dbReference type="ARBA" id="ARBA00022490"/>
    </source>
</evidence>
<feature type="region of interest" description="Disordered" evidence="13">
    <location>
        <begin position="1324"/>
        <end position="1350"/>
    </location>
</feature>
<name>A0A3Q3CBE5_HAPBU</name>
<dbReference type="Pfam" id="PF16183">
    <property type="entry name" value="Kinesin_assoc"/>
    <property type="match status" value="1"/>
</dbReference>
<dbReference type="Gene3D" id="2.60.200.20">
    <property type="match status" value="1"/>
</dbReference>
<comment type="subcellular location">
    <subcellularLocation>
        <location evidence="1">Cytoplasm</location>
        <location evidence="1">Cytoskeleton</location>
    </subcellularLocation>
</comment>
<dbReference type="Gene3D" id="6.10.250.2530">
    <property type="match status" value="1"/>
</dbReference>
<comment type="similarity">
    <text evidence="11">Belongs to the TRAFAC class myosin-kinesin ATPase superfamily. Kinesin family.</text>
</comment>
<dbReference type="Ensembl" id="ENSHBUT00000035103.1">
    <property type="protein sequence ID" value="ENSHBUP00000018467.1"/>
    <property type="gene ID" value="ENSHBUG00000020677.1"/>
</dbReference>
<dbReference type="GeneTree" id="ENSGT00940000157445"/>
<dbReference type="InterPro" id="IPR036961">
    <property type="entry name" value="Kinesin_motor_dom_sf"/>
</dbReference>
<evidence type="ECO:0000256" key="12">
    <source>
        <dbReference type="SAM" id="Coils"/>
    </source>
</evidence>
<dbReference type="InterPro" id="IPR001752">
    <property type="entry name" value="Kinesin_motor_dom"/>
</dbReference>
<dbReference type="InterPro" id="IPR001849">
    <property type="entry name" value="PH_domain"/>
</dbReference>
<evidence type="ECO:0000256" key="3">
    <source>
        <dbReference type="ARBA" id="ARBA00022701"/>
    </source>
</evidence>
<protein>
    <recommendedName>
        <fullName evidence="10">plus-end-directed kinesin ATPase</fullName>
        <ecNumber evidence="10">5.6.1.3</ecNumber>
    </recommendedName>
</protein>
<feature type="domain" description="PH" evidence="14">
    <location>
        <begin position="1509"/>
        <end position="1607"/>
    </location>
</feature>
<reference evidence="16" key="2">
    <citation type="submission" date="2025-09" db="UniProtKB">
        <authorList>
            <consortium name="Ensembl"/>
        </authorList>
    </citation>
    <scope>IDENTIFICATION</scope>
</reference>
<dbReference type="FunFam" id="2.30.29.30:FF:000023">
    <property type="entry name" value="Kinesin family member 1B"/>
    <property type="match status" value="1"/>
</dbReference>
<dbReference type="PROSITE" id="PS50067">
    <property type="entry name" value="KINESIN_MOTOR_2"/>
    <property type="match status" value="1"/>
</dbReference>
<evidence type="ECO:0000256" key="7">
    <source>
        <dbReference type="ARBA" id="ARBA00023175"/>
    </source>
</evidence>
<feature type="compositionally biased region" description="Polar residues" evidence="13">
    <location>
        <begin position="1454"/>
        <end position="1470"/>
    </location>
</feature>
<feature type="coiled-coil region" evidence="12">
    <location>
        <begin position="493"/>
        <end position="535"/>
    </location>
</feature>
<evidence type="ECO:0000313" key="17">
    <source>
        <dbReference type="Proteomes" id="UP000264840"/>
    </source>
</evidence>
<dbReference type="Gene3D" id="3.40.850.10">
    <property type="entry name" value="Kinesin motor domain"/>
    <property type="match status" value="2"/>
</dbReference>
<dbReference type="PANTHER" id="PTHR47117:SF4">
    <property type="entry name" value="KINESIN-LIKE PROTEIN KIF1B ISOFORM X1"/>
    <property type="match status" value="1"/>
</dbReference>
<dbReference type="InterPro" id="IPR032405">
    <property type="entry name" value="Kinesin_assoc"/>
</dbReference>
<accession>A0A3Q3CBE5</accession>
<dbReference type="GO" id="GO:0008017">
    <property type="term" value="F:microtubule binding"/>
    <property type="evidence" value="ECO:0007669"/>
    <property type="project" value="InterPro"/>
</dbReference>
<keyword evidence="6 12" id="KW-0175">Coiled coil</keyword>
<dbReference type="Proteomes" id="UP000264840">
    <property type="component" value="Unplaced"/>
</dbReference>
<dbReference type="EC" id="5.6.1.3" evidence="10"/>
<dbReference type="InterPro" id="IPR000253">
    <property type="entry name" value="FHA_dom"/>
</dbReference>
<feature type="compositionally biased region" description="Acidic residues" evidence="13">
    <location>
        <begin position="545"/>
        <end position="559"/>
    </location>
</feature>
<dbReference type="SMART" id="SM00233">
    <property type="entry name" value="PH"/>
    <property type="match status" value="1"/>
</dbReference>
<keyword evidence="17" id="KW-1185">Reference proteome</keyword>
<dbReference type="GO" id="GO:0010970">
    <property type="term" value="P:transport along microtubule"/>
    <property type="evidence" value="ECO:0007669"/>
    <property type="project" value="UniProtKB-ARBA"/>
</dbReference>
<dbReference type="PANTHER" id="PTHR47117">
    <property type="entry name" value="STAR-RELATED LIPID TRANSFER PROTEIN 9"/>
    <property type="match status" value="1"/>
</dbReference>
<evidence type="ECO:0000256" key="4">
    <source>
        <dbReference type="ARBA" id="ARBA00022741"/>
    </source>
</evidence>
<dbReference type="SUPFAM" id="SSF49879">
    <property type="entry name" value="SMAD/FHA domain"/>
    <property type="match status" value="1"/>
</dbReference>
<dbReference type="InterPro" id="IPR022140">
    <property type="entry name" value="Kinesin-like_KIF1-typ"/>
</dbReference>
<dbReference type="SUPFAM" id="SSF52540">
    <property type="entry name" value="P-loop containing nucleoside triphosphate hydrolases"/>
    <property type="match status" value="1"/>
</dbReference>
<evidence type="ECO:0000259" key="15">
    <source>
        <dbReference type="PROSITE" id="PS50067"/>
    </source>
</evidence>
<evidence type="ECO:0000313" key="16">
    <source>
        <dbReference type="Ensembl" id="ENSHBUP00000018467.1"/>
    </source>
</evidence>
<keyword evidence="5" id="KW-0067">ATP-binding</keyword>
<dbReference type="FunFam" id="2.60.200.20:FF:000001">
    <property type="entry name" value="Kinesin family member 1B"/>
    <property type="match status" value="1"/>
</dbReference>
<dbReference type="Gene3D" id="2.30.29.30">
    <property type="entry name" value="Pleckstrin-homology domain (PH domain)/Phosphotyrosine-binding domain (PTB)"/>
    <property type="match status" value="1"/>
</dbReference>
<dbReference type="STRING" id="8153.ENSHBUP00000018467"/>
<dbReference type="Pfam" id="PF12473">
    <property type="entry name" value="DUF3694"/>
    <property type="match status" value="1"/>
</dbReference>
<evidence type="ECO:0000256" key="6">
    <source>
        <dbReference type="ARBA" id="ARBA00023054"/>
    </source>
</evidence>